<name>A0ABQ2RPY3_9DEIO</name>
<dbReference type="Proteomes" id="UP000634308">
    <property type="component" value="Unassembled WGS sequence"/>
</dbReference>
<sequence length="72" mass="7982">MGAGHFKIGDKIKQADGTTGLVANVTTVQQTREMFNFTVSEAHTYYVGNDGWLVHNATNPTMFRIEGNINQH</sequence>
<dbReference type="InterPro" id="IPR030934">
    <property type="entry name" value="Intein_C"/>
</dbReference>
<evidence type="ECO:0000313" key="2">
    <source>
        <dbReference type="Proteomes" id="UP000634308"/>
    </source>
</evidence>
<evidence type="ECO:0008006" key="3">
    <source>
        <dbReference type="Google" id="ProtNLM"/>
    </source>
</evidence>
<dbReference type="RefSeq" id="WP_229777553.1">
    <property type="nucleotide sequence ID" value="NZ_BMQM01000002.1"/>
</dbReference>
<reference evidence="2" key="1">
    <citation type="journal article" date="2019" name="Int. J. Syst. Evol. Microbiol.">
        <title>The Global Catalogue of Microorganisms (GCM) 10K type strain sequencing project: providing services to taxonomists for standard genome sequencing and annotation.</title>
        <authorList>
            <consortium name="The Broad Institute Genomics Platform"/>
            <consortium name="The Broad Institute Genome Sequencing Center for Infectious Disease"/>
            <person name="Wu L."/>
            <person name="Ma J."/>
        </authorList>
    </citation>
    <scope>NUCLEOTIDE SEQUENCE [LARGE SCALE GENOMIC DNA]</scope>
    <source>
        <strain evidence="2">JCM 31404</strain>
    </source>
</reference>
<accession>A0ABQ2RPY3</accession>
<protein>
    <recommendedName>
        <fullName evidence="3">Intein C-terminal splicing domain-containing protein</fullName>
    </recommendedName>
</protein>
<organism evidence="1 2">
    <name type="scientific">Deinococcus seoulensis</name>
    <dbReference type="NCBI Taxonomy" id="1837379"/>
    <lineage>
        <taxon>Bacteria</taxon>
        <taxon>Thermotogati</taxon>
        <taxon>Deinococcota</taxon>
        <taxon>Deinococci</taxon>
        <taxon>Deinococcales</taxon>
        <taxon>Deinococcaceae</taxon>
        <taxon>Deinococcus</taxon>
    </lineage>
</organism>
<dbReference type="NCBIfam" id="TIGR01443">
    <property type="entry name" value="intein_Cterm"/>
    <property type="match status" value="1"/>
</dbReference>
<dbReference type="InterPro" id="IPR036844">
    <property type="entry name" value="Hint_dom_sf"/>
</dbReference>
<proteinExistence type="predicted"/>
<dbReference type="EMBL" id="BMQM01000002">
    <property type="protein sequence ID" value="GGR45929.1"/>
    <property type="molecule type" value="Genomic_DNA"/>
</dbReference>
<dbReference type="Gene3D" id="2.170.16.10">
    <property type="entry name" value="Hedgehog/Intein (Hint) domain"/>
    <property type="match status" value="1"/>
</dbReference>
<keyword evidence="2" id="KW-1185">Reference proteome</keyword>
<comment type="caution">
    <text evidence="1">The sequence shown here is derived from an EMBL/GenBank/DDBJ whole genome shotgun (WGS) entry which is preliminary data.</text>
</comment>
<gene>
    <name evidence="1" type="ORF">GCM10008959_03660</name>
</gene>
<evidence type="ECO:0000313" key="1">
    <source>
        <dbReference type="EMBL" id="GGR45929.1"/>
    </source>
</evidence>
<dbReference type="Pfam" id="PF07591">
    <property type="entry name" value="PT-HINT"/>
    <property type="match status" value="1"/>
</dbReference>
<dbReference type="SUPFAM" id="SSF51294">
    <property type="entry name" value="Hedgehog/intein (Hint) domain"/>
    <property type="match status" value="1"/>
</dbReference>